<keyword evidence="4" id="KW-1185">Reference proteome</keyword>
<gene>
    <name evidence="3" type="ORF">DIABBA_LOCUS7961</name>
</gene>
<reference evidence="3" key="1">
    <citation type="submission" date="2022-01" db="EMBL/GenBank/DDBJ databases">
        <authorList>
            <person name="King R."/>
        </authorList>
    </citation>
    <scope>NUCLEOTIDE SEQUENCE</scope>
</reference>
<dbReference type="PANTHER" id="PTHR46953:SF1">
    <property type="entry name" value="G-PROTEIN COUPLED RECEPTOR MTH-LIKE 1-RELATED"/>
    <property type="match status" value="1"/>
</dbReference>
<dbReference type="AlphaFoldDB" id="A0A9N9SY27"/>
<evidence type="ECO:0000256" key="2">
    <source>
        <dbReference type="SAM" id="SignalP"/>
    </source>
</evidence>
<feature type="transmembrane region" description="Helical" evidence="1">
    <location>
        <begin position="368"/>
        <end position="387"/>
    </location>
</feature>
<feature type="transmembrane region" description="Helical" evidence="1">
    <location>
        <begin position="324"/>
        <end position="347"/>
    </location>
</feature>
<name>A0A9N9SY27_DIABA</name>
<keyword evidence="2" id="KW-0732">Signal</keyword>
<dbReference type="OrthoDB" id="5854379at2759"/>
<sequence>MYINMLVNLQFVFLLLICRHYCSAQPSTDTPDVCITKDNIMQKFPKCCMNKNQYWDIPDKCVNITEKEMEESKMYHYFYESNETHINSNSVVFDPIFDSKNHMLSCEPSSVLFNEIIGFTSNGSAIIRENKRVIFINFEDYCLDSLLGKLAMFVCKTAIFSSSAGMILLSNETLDAQTYIPSIVISTCCYYIAAIIYQFVLESHEGHRTCFTAYSISMGTTFLCLILLQKVNLHCTCLGSIFFMFMLASCVWLYCICHNTTFSVKTFMKADQTSNRFKMYTTLSIIVPVSMLLISIIPSGIPDVPRLFTKNLGSCTFKGEDTRVAILFVPVICLIVISTLTVIYSFFLIRQFDKIYKCDIIWLEKRNLLRYMTHSCSLILITSSFWIVDAGLEIAESKISVPAAYSIIEGLQGVLVMVIFAFDRETRKDIYKVLCTKRFQMPKSKRFSTLLKKFKSERRVKN</sequence>
<evidence type="ECO:0000313" key="4">
    <source>
        <dbReference type="Proteomes" id="UP001153709"/>
    </source>
</evidence>
<dbReference type="EMBL" id="OU898280">
    <property type="protein sequence ID" value="CAG9834675.1"/>
    <property type="molecule type" value="Genomic_DNA"/>
</dbReference>
<feature type="transmembrane region" description="Helical" evidence="1">
    <location>
        <begin position="240"/>
        <end position="257"/>
    </location>
</feature>
<feature type="transmembrane region" description="Helical" evidence="1">
    <location>
        <begin position="399"/>
        <end position="422"/>
    </location>
</feature>
<evidence type="ECO:0000256" key="1">
    <source>
        <dbReference type="SAM" id="Phobius"/>
    </source>
</evidence>
<dbReference type="Gene3D" id="1.20.1070.10">
    <property type="entry name" value="Rhodopsin 7-helix transmembrane proteins"/>
    <property type="match status" value="1"/>
</dbReference>
<keyword evidence="1" id="KW-0812">Transmembrane</keyword>
<keyword evidence="1" id="KW-0472">Membrane</keyword>
<organism evidence="3 4">
    <name type="scientific">Diabrotica balteata</name>
    <name type="common">Banded cucumber beetle</name>
    <dbReference type="NCBI Taxonomy" id="107213"/>
    <lineage>
        <taxon>Eukaryota</taxon>
        <taxon>Metazoa</taxon>
        <taxon>Ecdysozoa</taxon>
        <taxon>Arthropoda</taxon>
        <taxon>Hexapoda</taxon>
        <taxon>Insecta</taxon>
        <taxon>Pterygota</taxon>
        <taxon>Neoptera</taxon>
        <taxon>Endopterygota</taxon>
        <taxon>Coleoptera</taxon>
        <taxon>Polyphaga</taxon>
        <taxon>Cucujiformia</taxon>
        <taxon>Chrysomeloidea</taxon>
        <taxon>Chrysomelidae</taxon>
        <taxon>Galerucinae</taxon>
        <taxon>Diabroticina</taxon>
        <taxon>Diabroticites</taxon>
        <taxon>Diabrotica</taxon>
    </lineage>
</organism>
<keyword evidence="1" id="KW-1133">Transmembrane helix</keyword>
<accession>A0A9N9SY27</accession>
<feature type="signal peptide" evidence="2">
    <location>
        <begin position="1"/>
        <end position="24"/>
    </location>
</feature>
<feature type="transmembrane region" description="Helical" evidence="1">
    <location>
        <begin position="211"/>
        <end position="228"/>
    </location>
</feature>
<proteinExistence type="predicted"/>
<protein>
    <submittedName>
        <fullName evidence="3">Uncharacterized protein</fullName>
    </submittedName>
</protein>
<dbReference type="InterPro" id="IPR052808">
    <property type="entry name" value="GPCR_Mth-like"/>
</dbReference>
<feature type="chain" id="PRO_5040363713" evidence="2">
    <location>
        <begin position="25"/>
        <end position="462"/>
    </location>
</feature>
<feature type="transmembrane region" description="Helical" evidence="1">
    <location>
        <begin position="277"/>
        <end position="297"/>
    </location>
</feature>
<dbReference type="PANTHER" id="PTHR46953">
    <property type="entry name" value="G-PROTEIN COUPLED RECEPTOR MTH-LIKE 1-RELATED"/>
    <property type="match status" value="1"/>
</dbReference>
<feature type="transmembrane region" description="Helical" evidence="1">
    <location>
        <begin position="179"/>
        <end position="199"/>
    </location>
</feature>
<dbReference type="Proteomes" id="UP001153709">
    <property type="component" value="Chromosome 5"/>
</dbReference>
<evidence type="ECO:0000313" key="3">
    <source>
        <dbReference type="EMBL" id="CAG9834675.1"/>
    </source>
</evidence>